<feature type="transmembrane region" description="Helical" evidence="1">
    <location>
        <begin position="183"/>
        <end position="202"/>
    </location>
</feature>
<dbReference type="CDD" id="cd03507">
    <property type="entry name" value="Delta12-FADS-like"/>
    <property type="match status" value="1"/>
</dbReference>
<feature type="transmembrane region" description="Helical" evidence="1">
    <location>
        <begin position="26"/>
        <end position="43"/>
    </location>
</feature>
<evidence type="ECO:0000259" key="2">
    <source>
        <dbReference type="Pfam" id="PF00487"/>
    </source>
</evidence>
<reference evidence="4" key="1">
    <citation type="submission" date="2016-10" db="EMBL/GenBank/DDBJ databases">
        <authorList>
            <person name="Varghese N."/>
            <person name="Submissions S."/>
        </authorList>
    </citation>
    <scope>NUCLEOTIDE SEQUENCE [LARGE SCALE GENOMIC DNA]</scope>
    <source>
        <strain evidence="4">CGMCC 1.6854</strain>
    </source>
</reference>
<feature type="domain" description="Fatty acid desaturase" evidence="2">
    <location>
        <begin position="52"/>
        <end position="291"/>
    </location>
</feature>
<sequence>MLKQKNAINLRKQVAPYEKPNTKNSVAQLINTLVPFILLWYLAYESLSISYLITLPLTIIGAGFLTRIFIIFHDCCHHSFFKNRKVNKIVGTITGILTLFPYHQWQHEHNIHHATSGNLNKRGTGDIWIMTVDEYLAASFWRRIIYRLYRNPIIMFGLGPIYVFLITNRFNRKGARFKERINLYITNLSITALAALLCWTVGWEAFLLVQGPIFFISGVAGIWLFYVQHQFEDSYFENEEEWDYVKAAIDGSSYYKLPKVLQWLTGNIGFHHIHHLSPRVPNYNLEDVHSIDSTFQNVQTITLTSSLRSLCFRLWDEESRTFISFRGIQKVKSKKNKVNAYLKSV</sequence>
<evidence type="ECO:0000313" key="4">
    <source>
        <dbReference type="Proteomes" id="UP000199544"/>
    </source>
</evidence>
<organism evidence="3 4">
    <name type="scientific">Fictibacillus solisalsi</name>
    <dbReference type="NCBI Taxonomy" id="459525"/>
    <lineage>
        <taxon>Bacteria</taxon>
        <taxon>Bacillati</taxon>
        <taxon>Bacillota</taxon>
        <taxon>Bacilli</taxon>
        <taxon>Bacillales</taxon>
        <taxon>Fictibacillaceae</taxon>
        <taxon>Fictibacillus</taxon>
    </lineage>
</organism>
<evidence type="ECO:0000313" key="3">
    <source>
        <dbReference type="EMBL" id="SDN49028.1"/>
    </source>
</evidence>
<dbReference type="Pfam" id="PF00487">
    <property type="entry name" value="FA_desaturase"/>
    <property type="match status" value="1"/>
</dbReference>
<proteinExistence type="predicted"/>
<dbReference type="PANTHER" id="PTHR19353:SF73">
    <property type="entry name" value="FATTY ACID DESATURASE"/>
    <property type="match status" value="1"/>
</dbReference>
<dbReference type="GO" id="GO:0006629">
    <property type="term" value="P:lipid metabolic process"/>
    <property type="evidence" value="ECO:0007669"/>
    <property type="project" value="InterPro"/>
</dbReference>
<keyword evidence="1" id="KW-0472">Membrane</keyword>
<dbReference type="AlphaFoldDB" id="A0A1H0BTS4"/>
<dbReference type="STRING" id="459525.SAMN04488137_4669"/>
<dbReference type="GO" id="GO:0016020">
    <property type="term" value="C:membrane"/>
    <property type="evidence" value="ECO:0007669"/>
    <property type="project" value="TreeGrafter"/>
</dbReference>
<keyword evidence="1" id="KW-0812">Transmembrane</keyword>
<feature type="transmembrane region" description="Helical" evidence="1">
    <location>
        <begin position="153"/>
        <end position="171"/>
    </location>
</feature>
<keyword evidence="1" id="KW-1133">Transmembrane helix</keyword>
<gene>
    <name evidence="3" type="ORF">SAMN04488137_4669</name>
</gene>
<dbReference type="PANTHER" id="PTHR19353">
    <property type="entry name" value="FATTY ACID DESATURASE 2"/>
    <property type="match status" value="1"/>
</dbReference>
<dbReference type="Proteomes" id="UP000199544">
    <property type="component" value="Unassembled WGS sequence"/>
</dbReference>
<name>A0A1H0BTS4_9BACL</name>
<feature type="transmembrane region" description="Helical" evidence="1">
    <location>
        <begin position="49"/>
        <end position="73"/>
    </location>
</feature>
<protein>
    <submittedName>
        <fullName evidence="3">Omega-6 fatty acid desaturase (Delta-12 desaturase)</fullName>
    </submittedName>
</protein>
<dbReference type="OrthoDB" id="9769653at2"/>
<feature type="transmembrane region" description="Helical" evidence="1">
    <location>
        <begin position="208"/>
        <end position="227"/>
    </location>
</feature>
<dbReference type="InterPro" id="IPR005804">
    <property type="entry name" value="FA_desaturase_dom"/>
</dbReference>
<dbReference type="InterPro" id="IPR012171">
    <property type="entry name" value="Fatty_acid_desaturase"/>
</dbReference>
<evidence type="ECO:0000256" key="1">
    <source>
        <dbReference type="SAM" id="Phobius"/>
    </source>
</evidence>
<dbReference type="RefSeq" id="WP_090238912.1">
    <property type="nucleotide sequence ID" value="NZ_FNHW01000005.1"/>
</dbReference>
<keyword evidence="4" id="KW-1185">Reference proteome</keyword>
<dbReference type="EMBL" id="FNHW01000005">
    <property type="protein sequence ID" value="SDN49028.1"/>
    <property type="molecule type" value="Genomic_DNA"/>
</dbReference>
<accession>A0A1H0BTS4</accession>
<dbReference type="GO" id="GO:0016717">
    <property type="term" value="F:oxidoreductase activity, acting on paired donors, with oxidation of a pair of donors resulting in the reduction of molecular oxygen to two molecules of water"/>
    <property type="evidence" value="ECO:0007669"/>
    <property type="project" value="TreeGrafter"/>
</dbReference>